<dbReference type="AlphaFoldDB" id="A0A431W5Y5"/>
<dbReference type="RefSeq" id="WP_126350782.1">
    <property type="nucleotide sequence ID" value="NZ_CP086380.1"/>
</dbReference>
<comment type="caution">
    <text evidence="2">The sequence shown here is derived from an EMBL/GenBank/DDBJ whole genome shotgun (WGS) entry which is preliminary data.</text>
</comment>
<sequence>MNLYKVALAALFLTSLVWPSGVTAQASTSSPARPTLAQLVRLADQLTPDRGTECYGDVYCLLQRDLRGADLDERGWSAHWRGGEYTAQLDVWWDRAGRGLLLLDWNYLSQKAGCGDWPCGSSDLYAHRYASGCVQDVKFSQIGVPYRAQAWSEVKPTLPAAVRADASARVLAFRRLTGENGELYLDPELPQRGTDITVFVGDHTSRLPIYRLRWDAARGVFLPAVRTP</sequence>
<keyword evidence="3" id="KW-1185">Reference proteome</keyword>
<keyword evidence="1" id="KW-0732">Signal</keyword>
<dbReference type="EMBL" id="RXPE01000001">
    <property type="protein sequence ID" value="RTR30754.1"/>
    <property type="molecule type" value="Genomic_DNA"/>
</dbReference>
<proteinExistence type="predicted"/>
<name>A0A431W5Y5_9DEIO</name>
<reference evidence="2 3" key="1">
    <citation type="submission" date="2018-12" db="EMBL/GenBank/DDBJ databases">
        <title>Deinococcus radiophilus ATCC 27603 genome sequencing and assembly.</title>
        <authorList>
            <person name="Maclea K.S."/>
            <person name="Maynard C.R."/>
        </authorList>
    </citation>
    <scope>NUCLEOTIDE SEQUENCE [LARGE SCALE GENOMIC DNA]</scope>
    <source>
        <strain evidence="2 3">ATCC 27603</strain>
    </source>
</reference>
<organism evidence="2 3">
    <name type="scientific">Deinococcus radiophilus</name>
    <dbReference type="NCBI Taxonomy" id="32062"/>
    <lineage>
        <taxon>Bacteria</taxon>
        <taxon>Thermotogati</taxon>
        <taxon>Deinococcota</taxon>
        <taxon>Deinococci</taxon>
        <taxon>Deinococcales</taxon>
        <taxon>Deinococcaceae</taxon>
        <taxon>Deinococcus</taxon>
    </lineage>
</organism>
<dbReference type="Proteomes" id="UP000277766">
    <property type="component" value="Unassembled WGS sequence"/>
</dbReference>
<feature type="chain" id="PRO_5019457228" evidence="1">
    <location>
        <begin position="25"/>
        <end position="228"/>
    </location>
</feature>
<evidence type="ECO:0000256" key="1">
    <source>
        <dbReference type="SAM" id="SignalP"/>
    </source>
</evidence>
<accession>A0A431W5Y5</accession>
<protein>
    <submittedName>
        <fullName evidence="2">Uncharacterized protein</fullName>
    </submittedName>
</protein>
<evidence type="ECO:0000313" key="2">
    <source>
        <dbReference type="EMBL" id="RTR30754.1"/>
    </source>
</evidence>
<feature type="signal peptide" evidence="1">
    <location>
        <begin position="1"/>
        <end position="24"/>
    </location>
</feature>
<gene>
    <name evidence="2" type="ORF">EJ104_00410</name>
</gene>
<evidence type="ECO:0000313" key="3">
    <source>
        <dbReference type="Proteomes" id="UP000277766"/>
    </source>
</evidence>